<organism evidence="2">
    <name type="scientific">Cyprideis torosa</name>
    <dbReference type="NCBI Taxonomy" id="163714"/>
    <lineage>
        <taxon>Eukaryota</taxon>
        <taxon>Metazoa</taxon>
        <taxon>Ecdysozoa</taxon>
        <taxon>Arthropoda</taxon>
        <taxon>Crustacea</taxon>
        <taxon>Oligostraca</taxon>
        <taxon>Ostracoda</taxon>
        <taxon>Podocopa</taxon>
        <taxon>Podocopida</taxon>
        <taxon>Cytherocopina</taxon>
        <taxon>Cytheroidea</taxon>
        <taxon>Cytherideidae</taxon>
        <taxon>Cyprideis</taxon>
    </lineage>
</organism>
<protein>
    <submittedName>
        <fullName evidence="2">Uncharacterized protein</fullName>
    </submittedName>
</protein>
<accession>A0A7R8WSU0</accession>
<evidence type="ECO:0000256" key="1">
    <source>
        <dbReference type="SAM" id="MobiDB-lite"/>
    </source>
</evidence>
<feature type="compositionally biased region" description="Basic and acidic residues" evidence="1">
    <location>
        <begin position="184"/>
        <end position="201"/>
    </location>
</feature>
<reference evidence="2" key="1">
    <citation type="submission" date="2020-11" db="EMBL/GenBank/DDBJ databases">
        <authorList>
            <person name="Tran Van P."/>
        </authorList>
    </citation>
    <scope>NUCLEOTIDE SEQUENCE</scope>
</reference>
<name>A0A7R8WSU0_9CRUS</name>
<feature type="compositionally biased region" description="Basic and acidic residues" evidence="1">
    <location>
        <begin position="111"/>
        <end position="124"/>
    </location>
</feature>
<dbReference type="AlphaFoldDB" id="A0A7R8WSU0"/>
<feature type="non-terminal residue" evidence="2">
    <location>
        <position position="1"/>
    </location>
</feature>
<sequence length="241" mass="27448">LPQPPPLVVEVENQQAADPDVPAVFHVNEVPVEFENHEIAEGHNHQIAQAMDYYNCTYCMGSGHLEKYCRIRASHVLQGRFQRTNTEGEIQKLRETVHKQKEIIMGLRRALEKAGSHSEKQREKNKLRRLRQKAKKEALKDQKGQGGGDSPSVVVDLQMETELEERAGRLEKEIMNKVRRELRQKGKKLQRGEAIKKEQKRQGGCPSVAVDLPMETDMEETPTRGPEVTEETATRGLRVTV</sequence>
<dbReference type="EMBL" id="OB680058">
    <property type="protein sequence ID" value="CAD7236571.1"/>
    <property type="molecule type" value="Genomic_DNA"/>
</dbReference>
<proteinExistence type="predicted"/>
<feature type="region of interest" description="Disordered" evidence="1">
    <location>
        <begin position="111"/>
        <end position="152"/>
    </location>
</feature>
<feature type="compositionally biased region" description="Basic residues" evidence="1">
    <location>
        <begin position="125"/>
        <end position="134"/>
    </location>
</feature>
<evidence type="ECO:0000313" key="2">
    <source>
        <dbReference type="EMBL" id="CAD7236571.1"/>
    </source>
</evidence>
<gene>
    <name evidence="2" type="ORF">CTOB1V02_LOCUS14386</name>
</gene>
<feature type="region of interest" description="Disordered" evidence="1">
    <location>
        <begin position="184"/>
        <end position="241"/>
    </location>
</feature>